<dbReference type="HOGENOM" id="CLU_018930_0_0_1"/>
<dbReference type="SMART" id="SM00365">
    <property type="entry name" value="LRR_SD22"/>
    <property type="match status" value="4"/>
</dbReference>
<dbReference type="SUPFAM" id="SSF52047">
    <property type="entry name" value="RNI-like"/>
    <property type="match status" value="2"/>
</dbReference>
<gene>
    <name evidence="4" type="ORF">CORT_0F00110</name>
</gene>
<dbReference type="SMART" id="SM00369">
    <property type="entry name" value="LRR_TYP"/>
    <property type="match status" value="5"/>
</dbReference>
<protein>
    <submittedName>
        <fullName evidence="4">Uncharacterized protein</fullName>
    </submittedName>
</protein>
<keyword evidence="3" id="KW-0677">Repeat</keyword>
<evidence type="ECO:0000256" key="2">
    <source>
        <dbReference type="ARBA" id="ARBA00022729"/>
    </source>
</evidence>
<dbReference type="EMBL" id="HE681724">
    <property type="protein sequence ID" value="CCG24241.1"/>
    <property type="molecule type" value="Genomic_DNA"/>
</dbReference>
<keyword evidence="1" id="KW-0433">Leucine-rich repeat</keyword>
<accession>H8X8U3</accession>
<dbReference type="Pfam" id="PF13516">
    <property type="entry name" value="LRR_6"/>
    <property type="match status" value="1"/>
</dbReference>
<evidence type="ECO:0000313" key="5">
    <source>
        <dbReference type="Proteomes" id="UP000005018"/>
    </source>
</evidence>
<dbReference type="PROSITE" id="PS51450">
    <property type="entry name" value="LRR"/>
    <property type="match status" value="4"/>
</dbReference>
<dbReference type="Pfam" id="PF13855">
    <property type="entry name" value="LRR_8"/>
    <property type="match status" value="1"/>
</dbReference>
<dbReference type="OrthoDB" id="4073735at2759"/>
<dbReference type="AlphaFoldDB" id="H8X8U3"/>
<dbReference type="KEGG" id="cot:CORT_0F00110"/>
<dbReference type="RefSeq" id="XP_003870371.1">
    <property type="nucleotide sequence ID" value="XM_003870322.1"/>
</dbReference>
<name>H8X8U3_CANO9</name>
<proteinExistence type="predicted"/>
<dbReference type="InterPro" id="IPR032675">
    <property type="entry name" value="LRR_dom_sf"/>
</dbReference>
<dbReference type="InterPro" id="IPR001611">
    <property type="entry name" value="Leu-rich_rpt"/>
</dbReference>
<dbReference type="Proteomes" id="UP000005018">
    <property type="component" value="Chromosome 6"/>
</dbReference>
<organism evidence="4 5">
    <name type="scientific">Candida orthopsilosis (strain 90-125)</name>
    <name type="common">Yeast</name>
    <dbReference type="NCBI Taxonomy" id="1136231"/>
    <lineage>
        <taxon>Eukaryota</taxon>
        <taxon>Fungi</taxon>
        <taxon>Dikarya</taxon>
        <taxon>Ascomycota</taxon>
        <taxon>Saccharomycotina</taxon>
        <taxon>Pichiomycetes</taxon>
        <taxon>Debaryomycetaceae</taxon>
        <taxon>Candida/Lodderomyces clade</taxon>
        <taxon>Candida</taxon>
    </lineage>
</organism>
<keyword evidence="5" id="KW-1185">Reference proteome</keyword>
<dbReference type="Gene3D" id="3.80.10.10">
    <property type="entry name" value="Ribonuclease Inhibitor"/>
    <property type="match status" value="4"/>
</dbReference>
<dbReference type="GO" id="GO:0031012">
    <property type="term" value="C:extracellular matrix"/>
    <property type="evidence" value="ECO:0007669"/>
    <property type="project" value="TreeGrafter"/>
</dbReference>
<evidence type="ECO:0000313" key="4">
    <source>
        <dbReference type="EMBL" id="CCG24241.1"/>
    </source>
</evidence>
<sequence>MIAAQRESDFVNARDFQIFDEYCVDEELGVVSKVCSKLVCMTDLIELQKFLIGLRPSDTVKLHLYVDFTSWRFWFLDLTQLTESMIHIKSRITGFSMQVSSRIDIRGEIDLDLLRNVEVLKLSECKFKGSFASCERLRELSLQPVTEIYELPVSLKSLHIAEYNSIDFMSSGCTNFPSLKSLSLTCSGKPLPQYVKEILLQMTCQDTTTIKYEYTGDETVDEFLSFVSEVAEKKGFILKSLSVVGPLAKAPPQYALENLELCYNENERLTSLLKLPPTLKILTMIGHNNVCFNELLDMLPYTLESLNLSSNVGGVWENTNTHFSKFKKLKYLNLSSNWIQSIESFTFPESLEELVLQGNCITSIDSVAFPTRLKTLNLNLNQIQKISNLPSSLKLLNVENNFIESIHISQHNLEQFFATCTATETFPFLEVGNVRYLKLTNCRFPPSHFLNLTKLHLENCYQINNIQFGQHSRLEELQLSSNNLSEVPPQIFQLRNLRYLGLGQNQIKCAIVSLSTNSLEVLDLSSNGIEEFHLSFPEGEIKLKQLDLGYNQLREISMDSIGHVENFGSFWELDLIGNPLSKDEIAKLIPQLPQSTHCLWANRFGSFVEGESGYLNYLSEEFISS</sequence>
<dbReference type="GeneID" id="14541754"/>
<dbReference type="InterPro" id="IPR050328">
    <property type="entry name" value="Dev_Immune_Receptor"/>
</dbReference>
<evidence type="ECO:0000256" key="1">
    <source>
        <dbReference type="ARBA" id="ARBA00022614"/>
    </source>
</evidence>
<evidence type="ECO:0000256" key="3">
    <source>
        <dbReference type="ARBA" id="ARBA00022737"/>
    </source>
</evidence>
<reference evidence="4 5" key="1">
    <citation type="journal article" date="2012" name="PLoS ONE">
        <title>Sequence and analysis of the genome of the pathogenic yeast Candida orthopsilosis.</title>
        <authorList>
            <person name="Riccombeni A."/>
            <person name="Vidanes G."/>
            <person name="Proux-Wera E."/>
            <person name="Wolfe K.H."/>
            <person name="Butler G."/>
        </authorList>
    </citation>
    <scope>NUCLEOTIDE SEQUENCE [LARGE SCALE GENOMIC DNA]</scope>
    <source>
        <strain evidence="4 5">Co 90-125</strain>
    </source>
</reference>
<dbReference type="InterPro" id="IPR003591">
    <property type="entry name" value="Leu-rich_rpt_typical-subtyp"/>
</dbReference>
<dbReference type="PANTHER" id="PTHR24373">
    <property type="entry name" value="SLIT RELATED LEUCINE-RICH REPEAT NEURONAL PROTEIN"/>
    <property type="match status" value="1"/>
</dbReference>
<dbReference type="eggNOG" id="KOG4194">
    <property type="taxonomic scope" value="Eukaryota"/>
</dbReference>
<keyword evidence="2" id="KW-0732">Signal</keyword>
<dbReference type="PANTHER" id="PTHR24373:SF370">
    <property type="entry name" value="FISH-LIPS, ISOFORM E"/>
    <property type="match status" value="1"/>
</dbReference>